<dbReference type="AlphaFoldDB" id="A0A9X0D0H7"/>
<evidence type="ECO:0000256" key="6">
    <source>
        <dbReference type="ARBA" id="ARBA00022843"/>
    </source>
</evidence>
<name>A0A9X0D0H7_9CNID</name>
<evidence type="ECO:0000256" key="1">
    <source>
        <dbReference type="ARBA" id="ARBA00004210"/>
    </source>
</evidence>
<evidence type="ECO:0000256" key="5">
    <source>
        <dbReference type="ARBA" id="ARBA00022553"/>
    </source>
</evidence>
<dbReference type="Proteomes" id="UP001163046">
    <property type="component" value="Unassembled WGS sequence"/>
</dbReference>
<dbReference type="EMBL" id="MU826350">
    <property type="protein sequence ID" value="KAJ7381238.1"/>
    <property type="molecule type" value="Genomic_DNA"/>
</dbReference>
<evidence type="ECO:0000256" key="7">
    <source>
        <dbReference type="ARBA" id="ARBA00023242"/>
    </source>
</evidence>
<dbReference type="PANTHER" id="PTHR31638:SF3">
    <property type="entry name" value="DAZ-ASSOCIATED PROTEIN 2"/>
    <property type="match status" value="1"/>
</dbReference>
<evidence type="ECO:0000313" key="12">
    <source>
        <dbReference type="Proteomes" id="UP001163046"/>
    </source>
</evidence>
<protein>
    <recommendedName>
        <fullName evidence="3">DAZ-associated protein 2</fullName>
    </recommendedName>
    <alternativeName>
        <fullName evidence="8">Deleted in azoospermia-associated protein 2</fullName>
    </alternativeName>
    <alternativeName>
        <fullName evidence="9">Proline-rich transcript in brain protein</fullName>
    </alternativeName>
</protein>
<keyword evidence="5" id="KW-0597">Phosphoprotein</keyword>
<keyword evidence="7" id="KW-0539">Nucleus</keyword>
<sequence length="119" mass="13035">MYFCMYNEKKINIFFSMKPQPYPNVQQQYPGMVPGGHYPRQQYPVGQYPAHSVPQQVVHGSFDPGARFGAGATANIPPPPPGYAHNTAQAMSAQGQRVNVQQGQAGWFSGGTDGGYTIW</sequence>
<accession>A0A9X0D0H7</accession>
<dbReference type="PANTHER" id="PTHR31638">
    <property type="entry name" value="DAZ-ASSOCIATED PROTEIN 2"/>
    <property type="match status" value="1"/>
</dbReference>
<dbReference type="Pfam" id="PF11029">
    <property type="entry name" value="DAZAP2"/>
    <property type="match status" value="1"/>
</dbReference>
<evidence type="ECO:0000256" key="3">
    <source>
        <dbReference type="ARBA" id="ARBA00014066"/>
    </source>
</evidence>
<evidence type="ECO:0000256" key="2">
    <source>
        <dbReference type="ARBA" id="ARBA00004324"/>
    </source>
</evidence>
<evidence type="ECO:0000313" key="11">
    <source>
        <dbReference type="EMBL" id="KAJ7381238.1"/>
    </source>
</evidence>
<evidence type="ECO:0000256" key="9">
    <source>
        <dbReference type="ARBA" id="ARBA00034352"/>
    </source>
</evidence>
<comment type="subcellular location">
    <subcellularLocation>
        <location evidence="1">Cytoplasm</location>
        <location evidence="1">Stress granule</location>
    </subcellularLocation>
    <subcellularLocation>
        <location evidence="2">Nucleus speckle</location>
    </subcellularLocation>
</comment>
<gene>
    <name evidence="11" type="primary">DAZAP2</name>
    <name evidence="11" type="ORF">OS493_001354</name>
</gene>
<dbReference type="GO" id="GO:0010494">
    <property type="term" value="C:cytoplasmic stress granule"/>
    <property type="evidence" value="ECO:0007669"/>
    <property type="project" value="UniProtKB-SubCell"/>
</dbReference>
<proteinExistence type="predicted"/>
<organism evidence="11 12">
    <name type="scientific">Desmophyllum pertusum</name>
    <dbReference type="NCBI Taxonomy" id="174260"/>
    <lineage>
        <taxon>Eukaryota</taxon>
        <taxon>Metazoa</taxon>
        <taxon>Cnidaria</taxon>
        <taxon>Anthozoa</taxon>
        <taxon>Hexacorallia</taxon>
        <taxon>Scleractinia</taxon>
        <taxon>Caryophylliina</taxon>
        <taxon>Caryophylliidae</taxon>
        <taxon>Desmophyllum</taxon>
    </lineage>
</organism>
<dbReference type="OrthoDB" id="5989271at2759"/>
<dbReference type="InterPro" id="IPR022730">
    <property type="entry name" value="DAZ_assoc-2"/>
</dbReference>
<comment type="function">
    <text evidence="10">In unstressed cells, promotes SIAH1-mediated polyubiquitination and degradation of the serine/threonine-protein kinase HIPK2, probably by acting as a loading factor that potentiates complex formation between HIPK2 and ubiquitin ligase SIAH1. In response to DNA damage, localizes to the nucleus following phosphorylation by HIPK2 and modulates the expression of a subset of TP53/p53 target genes by binding to TP53 at target gene promoters. This limits the expression of a number of cell death-mediating TP53 target genes, reducing DNA damage-induced cell death. Enhances the binding of transcription factor TCF7L2/TCF4, a Wnt signaling pathway effector, to the promoters of target genes. Plays a role in stress granule formation.</text>
</comment>
<reference evidence="11" key="1">
    <citation type="submission" date="2023-01" db="EMBL/GenBank/DDBJ databases">
        <title>Genome assembly of the deep-sea coral Lophelia pertusa.</title>
        <authorList>
            <person name="Herrera S."/>
            <person name="Cordes E."/>
        </authorList>
    </citation>
    <scope>NUCLEOTIDE SEQUENCE</scope>
    <source>
        <strain evidence="11">USNM1676648</strain>
        <tissue evidence="11">Polyp</tissue>
    </source>
</reference>
<keyword evidence="6" id="KW-0832">Ubl conjugation</keyword>
<comment type="caution">
    <text evidence="11">The sequence shown here is derived from an EMBL/GenBank/DDBJ whole genome shotgun (WGS) entry which is preliminary data.</text>
</comment>
<keyword evidence="12" id="KW-1185">Reference proteome</keyword>
<evidence type="ECO:0000256" key="4">
    <source>
        <dbReference type="ARBA" id="ARBA00022490"/>
    </source>
</evidence>
<evidence type="ECO:0000256" key="8">
    <source>
        <dbReference type="ARBA" id="ARBA00032174"/>
    </source>
</evidence>
<evidence type="ECO:0000256" key="10">
    <source>
        <dbReference type="ARBA" id="ARBA00045449"/>
    </source>
</evidence>
<keyword evidence="4" id="KW-0963">Cytoplasm</keyword>
<dbReference type="GO" id="GO:0016607">
    <property type="term" value="C:nuclear speck"/>
    <property type="evidence" value="ECO:0007669"/>
    <property type="project" value="UniProtKB-SubCell"/>
</dbReference>